<reference evidence="1 2" key="1">
    <citation type="journal article" date="2012" name="PLoS ONE">
        <title>The genome characteristics and predicted function of methyl-group oxidation pathway in the obligate aceticlastic methanogens, Methanosaeta spp.</title>
        <authorList>
            <person name="Zhu J."/>
            <person name="Zheng H."/>
            <person name="Ai G."/>
            <person name="Zhang G."/>
            <person name="Liu D."/>
            <person name="Liu X."/>
            <person name="Dong X."/>
        </authorList>
    </citation>
    <scope>NUCLEOTIDE SEQUENCE [LARGE SCALE GENOMIC DNA]</scope>
    <source>
        <strain evidence="1 2">6Ac</strain>
    </source>
</reference>
<gene>
    <name evidence="1" type="ordered locus">Mhar_2202</name>
</gene>
<dbReference type="HOGENOM" id="CLU_2519752_0_0_2"/>
<keyword evidence="2" id="KW-1185">Reference proteome</keyword>
<dbReference type="KEGG" id="mhi:Mhar_2202"/>
<protein>
    <submittedName>
        <fullName evidence="1">Uncharacterized protein</fullName>
    </submittedName>
</protein>
<proteinExistence type="predicted"/>
<dbReference type="PATRIC" id="fig|1110509.7.peg.2437"/>
<dbReference type="EMBL" id="CP003117">
    <property type="protein sequence ID" value="AET65554.1"/>
    <property type="molecule type" value="Genomic_DNA"/>
</dbReference>
<accession>G7WR93</accession>
<dbReference type="Proteomes" id="UP000005877">
    <property type="component" value="Chromosome"/>
</dbReference>
<sequence>MKGFMTLLAALSVLTMAAAAGGMYQGVSGGPSMSYAGVSGSIDGVFASYPKAPAAFPGPLFMNGEEFCQFVAAHLADPPTAWRW</sequence>
<evidence type="ECO:0000313" key="1">
    <source>
        <dbReference type="EMBL" id="AET65554.1"/>
    </source>
</evidence>
<dbReference type="AlphaFoldDB" id="G7WR93"/>
<evidence type="ECO:0000313" key="2">
    <source>
        <dbReference type="Proteomes" id="UP000005877"/>
    </source>
</evidence>
<dbReference type="RefSeq" id="WP_014587730.1">
    <property type="nucleotide sequence ID" value="NC_017527.1"/>
</dbReference>
<organism evidence="1 2">
    <name type="scientific">Methanothrix harundinacea (strain 6Ac)</name>
    <name type="common">Methanosaeta harundinacea</name>
    <dbReference type="NCBI Taxonomy" id="1110509"/>
    <lineage>
        <taxon>Archaea</taxon>
        <taxon>Methanobacteriati</taxon>
        <taxon>Methanobacteriota</taxon>
        <taxon>Stenosarchaea group</taxon>
        <taxon>Methanomicrobia</taxon>
        <taxon>Methanotrichales</taxon>
        <taxon>Methanotrichaceae</taxon>
        <taxon>Methanothrix</taxon>
    </lineage>
</organism>
<dbReference type="GeneID" id="12511380"/>
<name>G7WR93_METH6</name>